<reference evidence="5 6" key="1">
    <citation type="submission" date="2020-08" db="EMBL/GenBank/DDBJ databases">
        <title>Genomic Encyclopedia of Type Strains, Phase IV (KMG-V): Genome sequencing to study the core and pangenomes of soil and plant-associated prokaryotes.</title>
        <authorList>
            <person name="Whitman W."/>
        </authorList>
    </citation>
    <scope>NUCLEOTIDE SEQUENCE [LARGE SCALE GENOMIC DNA]</scope>
    <source>
        <strain evidence="3 5">ANJLi2</strain>
        <strain evidence="4 6">MP601</strain>
    </source>
</reference>
<evidence type="ECO:0000313" key="4">
    <source>
        <dbReference type="EMBL" id="MBB6126812.1"/>
    </source>
</evidence>
<keyword evidence="1 4" id="KW-0413">Isomerase</keyword>
<dbReference type="GO" id="GO:0008903">
    <property type="term" value="F:hydroxypyruvate isomerase activity"/>
    <property type="evidence" value="ECO:0007669"/>
    <property type="project" value="UniProtKB-EC"/>
</dbReference>
<evidence type="ECO:0000256" key="1">
    <source>
        <dbReference type="ARBA" id="ARBA00023235"/>
    </source>
</evidence>
<dbReference type="STRING" id="354630.SAMN05421821_10889"/>
<dbReference type="AlphaFoldDB" id="A0A1N7BNH7"/>
<dbReference type="Pfam" id="PF01261">
    <property type="entry name" value="AP_endonuc_2"/>
    <property type="match status" value="1"/>
</dbReference>
<dbReference type="RefSeq" id="WP_076374359.1">
    <property type="nucleotide sequence ID" value="NZ_FTMG01000008.1"/>
</dbReference>
<proteinExistence type="predicted"/>
<dbReference type="Gene3D" id="3.20.20.150">
    <property type="entry name" value="Divalent-metal-dependent TIM barrel enzymes"/>
    <property type="match status" value="1"/>
</dbReference>
<accession>A0A1N7BNH7</accession>
<dbReference type="Proteomes" id="UP000541583">
    <property type="component" value="Unassembled WGS sequence"/>
</dbReference>
<evidence type="ECO:0000313" key="5">
    <source>
        <dbReference type="Proteomes" id="UP000541583"/>
    </source>
</evidence>
<feature type="domain" description="Xylose isomerase-like TIM barrel" evidence="2">
    <location>
        <begin position="90"/>
        <end position="278"/>
    </location>
</feature>
<evidence type="ECO:0000313" key="6">
    <source>
        <dbReference type="Proteomes" id="UP000548326"/>
    </source>
</evidence>
<dbReference type="SUPFAM" id="SSF51658">
    <property type="entry name" value="Xylose isomerase-like"/>
    <property type="match status" value="1"/>
</dbReference>
<gene>
    <name evidence="4" type="ORF">HDF22_000917</name>
    <name evidence="3" type="ORF">HDF23_002860</name>
</gene>
<dbReference type="EC" id="5.3.1.22" evidence="4"/>
<dbReference type="PANTHER" id="PTHR43489">
    <property type="entry name" value="ISOMERASE"/>
    <property type="match status" value="1"/>
</dbReference>
<dbReference type="InterPro" id="IPR036237">
    <property type="entry name" value="Xyl_isomerase-like_sf"/>
</dbReference>
<evidence type="ECO:0000313" key="3">
    <source>
        <dbReference type="EMBL" id="MBB6110104.1"/>
    </source>
</evidence>
<dbReference type="InterPro" id="IPR050417">
    <property type="entry name" value="Sugar_Epim/Isomerase"/>
</dbReference>
<keyword evidence="5" id="KW-1185">Reference proteome</keyword>
<comment type="caution">
    <text evidence="4">The sequence shown here is derived from an EMBL/GenBank/DDBJ whole genome shotgun (WGS) entry which is preliminary data.</text>
</comment>
<dbReference type="EMBL" id="JACHCA010000002">
    <property type="protein sequence ID" value="MBB6126812.1"/>
    <property type="molecule type" value="Genomic_DNA"/>
</dbReference>
<dbReference type="EMBL" id="JACHCB010000006">
    <property type="protein sequence ID" value="MBB6110104.1"/>
    <property type="molecule type" value="Genomic_DNA"/>
</dbReference>
<protein>
    <submittedName>
        <fullName evidence="4">Hydroxypyruvate isomerase</fullName>
        <ecNumber evidence="4">5.3.1.22</ecNumber>
    </submittedName>
</protein>
<name>A0A1N7BNH7_9SPHI</name>
<organism evidence="4 6">
    <name type="scientific">Mucilaginibacter lappiensis</name>
    <dbReference type="NCBI Taxonomy" id="354630"/>
    <lineage>
        <taxon>Bacteria</taxon>
        <taxon>Pseudomonadati</taxon>
        <taxon>Bacteroidota</taxon>
        <taxon>Sphingobacteriia</taxon>
        <taxon>Sphingobacteriales</taxon>
        <taxon>Sphingobacteriaceae</taxon>
        <taxon>Mucilaginibacter</taxon>
    </lineage>
</organism>
<dbReference type="PANTHER" id="PTHR43489:SF3">
    <property type="entry name" value="XYLOSE ISOMERASE DOMAIN PROTEIN TIM BARREL"/>
    <property type="match status" value="1"/>
</dbReference>
<keyword evidence="4" id="KW-0670">Pyruvate</keyword>
<dbReference type="InterPro" id="IPR013022">
    <property type="entry name" value="Xyl_isomerase-like_TIM-brl"/>
</dbReference>
<dbReference type="Proteomes" id="UP000548326">
    <property type="component" value="Unassembled WGS sequence"/>
</dbReference>
<evidence type="ECO:0000259" key="2">
    <source>
        <dbReference type="Pfam" id="PF01261"/>
    </source>
</evidence>
<dbReference type="OrthoDB" id="9786584at2"/>
<sequence length="297" mass="33105">MASNQNRRSAIKNMLAGTAAITASGVLTSFTSTEQDKQMLPDTLKGNINHAVCRWCYGDITVEQLCAAAKDIGIKGIDLVGPADWPTLIKYGLYSSMCNGAEINLTDGFGDKQFHAQLHKNYSEMIPKVAAAGYKNLICFSGSRRGKDNETGWNNCVEGLKPMVELAEKHNVVLVMELLNSKIDHKDYQCDRVSWGAELCRRLGSENFKLLYDIYHMQIDEGDVIRNIRDNHQYIAHYHTGGVPGRNEIDDTQELYYPAIMKAIVGVGHKGYVAQEFIPKQPDHIASLRKAVHICDV</sequence>